<reference evidence="1" key="2">
    <citation type="submission" date="2010-05" db="EMBL/GenBank/DDBJ databases">
        <title>The Genome Sequence of Magnaporthe poae strain ATCC 64411.</title>
        <authorList>
            <consortium name="The Broad Institute Genome Sequencing Platform"/>
            <consortium name="Broad Institute Genome Sequencing Center for Infectious Disease"/>
            <person name="Ma L.-J."/>
            <person name="Dead R."/>
            <person name="Young S."/>
            <person name="Zeng Q."/>
            <person name="Koehrsen M."/>
            <person name="Alvarado L."/>
            <person name="Berlin A."/>
            <person name="Chapman S.B."/>
            <person name="Chen Z."/>
            <person name="Freedman E."/>
            <person name="Gellesch M."/>
            <person name="Goldberg J."/>
            <person name="Griggs A."/>
            <person name="Gujja S."/>
            <person name="Heilman E.R."/>
            <person name="Heiman D."/>
            <person name="Hepburn T."/>
            <person name="Howarth C."/>
            <person name="Jen D."/>
            <person name="Larson L."/>
            <person name="Mehta T."/>
            <person name="Neiman D."/>
            <person name="Pearson M."/>
            <person name="Roberts A."/>
            <person name="Saif S."/>
            <person name="Shea T."/>
            <person name="Shenoy N."/>
            <person name="Sisk P."/>
            <person name="Stolte C."/>
            <person name="Sykes S."/>
            <person name="Walk T."/>
            <person name="White J."/>
            <person name="Yandava C."/>
            <person name="Haas B."/>
            <person name="Nusbaum C."/>
            <person name="Birren B."/>
        </authorList>
    </citation>
    <scope>NUCLEOTIDE SEQUENCE</scope>
    <source>
        <strain evidence="1">ATCC 64411</strain>
    </source>
</reference>
<dbReference type="Proteomes" id="UP000011715">
    <property type="component" value="Unassembled WGS sequence"/>
</dbReference>
<proteinExistence type="predicted"/>
<accession>A0A0C4DR41</accession>
<reference evidence="2" key="5">
    <citation type="submission" date="2015-06" db="UniProtKB">
        <authorList>
            <consortium name="EnsemblFungi"/>
        </authorList>
    </citation>
    <scope>IDENTIFICATION</scope>
    <source>
        <strain evidence="2">ATCC 64411</strain>
    </source>
</reference>
<organism evidence="2 3">
    <name type="scientific">Magnaporthiopsis poae (strain ATCC 64411 / 73-15)</name>
    <name type="common">Kentucky bluegrass fungus</name>
    <name type="synonym">Magnaporthe poae</name>
    <dbReference type="NCBI Taxonomy" id="644358"/>
    <lineage>
        <taxon>Eukaryota</taxon>
        <taxon>Fungi</taxon>
        <taxon>Dikarya</taxon>
        <taxon>Ascomycota</taxon>
        <taxon>Pezizomycotina</taxon>
        <taxon>Sordariomycetes</taxon>
        <taxon>Sordariomycetidae</taxon>
        <taxon>Magnaporthales</taxon>
        <taxon>Magnaporthaceae</taxon>
        <taxon>Magnaporthiopsis</taxon>
    </lineage>
</organism>
<gene>
    <name evidence="1" type="ORF">MAPG_02342</name>
</gene>
<dbReference type="VEuPathDB" id="FungiDB:MAPG_02342"/>
<dbReference type="EMBL" id="GL876967">
    <property type="protein sequence ID" value="KLU83278.1"/>
    <property type="molecule type" value="Genomic_DNA"/>
</dbReference>
<dbReference type="EnsemblFungi" id="MAPG_02342T0">
    <property type="protein sequence ID" value="MAPG_02342T0"/>
    <property type="gene ID" value="MAPG_02342"/>
</dbReference>
<dbReference type="EMBL" id="ADBL01000588">
    <property type="status" value="NOT_ANNOTATED_CDS"/>
    <property type="molecule type" value="Genomic_DNA"/>
</dbReference>
<reference evidence="2" key="4">
    <citation type="journal article" date="2015" name="G3 (Bethesda)">
        <title>Genome sequences of three phytopathogenic species of the Magnaporthaceae family of fungi.</title>
        <authorList>
            <person name="Okagaki L.H."/>
            <person name="Nunes C.C."/>
            <person name="Sailsbery J."/>
            <person name="Clay B."/>
            <person name="Brown D."/>
            <person name="John T."/>
            <person name="Oh Y."/>
            <person name="Young N."/>
            <person name="Fitzgerald M."/>
            <person name="Haas B.J."/>
            <person name="Zeng Q."/>
            <person name="Young S."/>
            <person name="Adiconis X."/>
            <person name="Fan L."/>
            <person name="Levin J.Z."/>
            <person name="Mitchell T.K."/>
            <person name="Okubara P.A."/>
            <person name="Farman M.L."/>
            <person name="Kohn L.M."/>
            <person name="Birren B."/>
            <person name="Ma L.-J."/>
            <person name="Dean R.A."/>
        </authorList>
    </citation>
    <scope>NUCLEOTIDE SEQUENCE</scope>
    <source>
        <strain evidence="2">ATCC 64411 / 73-15</strain>
    </source>
</reference>
<sequence>MNFTTLEDAAAFTGKLIYQECDSQYGDIKKREPTRAEALEALSWLLDKFGDAAADDKPRHVEAELAVYHSTEKMPPEDDVREGNRNYRFRKEIQVVRGLCETSSRTIVAALEAAVDLRSRLMAEAAPATPAAAPDDLTADLANLIGYVREIIDHWKPTVDRREYNGHMQGAISRRRARAAHLWWCGRIFTAVCSMVWPRDADDWCSEIRAVFDQDLEQFAVTFVMDGQPTYRRVEMNPHQFPAIKKYLVILLKARSLRGNTQKG</sequence>
<evidence type="ECO:0000313" key="2">
    <source>
        <dbReference type="EnsemblFungi" id="MAPG_02342T0"/>
    </source>
</evidence>
<protein>
    <submittedName>
        <fullName evidence="1 2">Uncharacterized protein</fullName>
    </submittedName>
</protein>
<dbReference type="OrthoDB" id="10323374at2759"/>
<dbReference type="eggNOG" id="ENOG502TGMQ">
    <property type="taxonomic scope" value="Eukaryota"/>
</dbReference>
<reference evidence="3" key="1">
    <citation type="submission" date="2010-05" db="EMBL/GenBank/DDBJ databases">
        <title>The genome sequence of Magnaporthe poae strain ATCC 64411.</title>
        <authorList>
            <person name="Ma L.-J."/>
            <person name="Dead R."/>
            <person name="Young S."/>
            <person name="Zeng Q."/>
            <person name="Koehrsen M."/>
            <person name="Alvarado L."/>
            <person name="Berlin A."/>
            <person name="Chapman S.B."/>
            <person name="Chen Z."/>
            <person name="Freedman E."/>
            <person name="Gellesch M."/>
            <person name="Goldberg J."/>
            <person name="Griggs A."/>
            <person name="Gujja S."/>
            <person name="Heilman E.R."/>
            <person name="Heiman D."/>
            <person name="Hepburn T."/>
            <person name="Howarth C."/>
            <person name="Jen D."/>
            <person name="Larson L."/>
            <person name="Mehta T."/>
            <person name="Neiman D."/>
            <person name="Pearson M."/>
            <person name="Roberts A."/>
            <person name="Saif S."/>
            <person name="Shea T."/>
            <person name="Shenoy N."/>
            <person name="Sisk P."/>
            <person name="Stolte C."/>
            <person name="Sykes S."/>
            <person name="Walk T."/>
            <person name="White J."/>
            <person name="Yandava C."/>
            <person name="Haas B."/>
            <person name="Nusbaum C."/>
            <person name="Birren B."/>
        </authorList>
    </citation>
    <scope>NUCLEOTIDE SEQUENCE [LARGE SCALE GENOMIC DNA]</scope>
    <source>
        <strain evidence="3">ATCC 64411 / 73-15</strain>
    </source>
</reference>
<reference evidence="1" key="3">
    <citation type="submission" date="2011-03" db="EMBL/GenBank/DDBJ databases">
        <title>Annotation of Magnaporthe poae ATCC 64411.</title>
        <authorList>
            <person name="Ma L.-J."/>
            <person name="Dead R."/>
            <person name="Young S.K."/>
            <person name="Zeng Q."/>
            <person name="Gargeya S."/>
            <person name="Fitzgerald M."/>
            <person name="Haas B."/>
            <person name="Abouelleil A."/>
            <person name="Alvarado L."/>
            <person name="Arachchi H.M."/>
            <person name="Berlin A."/>
            <person name="Brown A."/>
            <person name="Chapman S.B."/>
            <person name="Chen Z."/>
            <person name="Dunbar C."/>
            <person name="Freedman E."/>
            <person name="Gearin G."/>
            <person name="Gellesch M."/>
            <person name="Goldberg J."/>
            <person name="Griggs A."/>
            <person name="Gujja S."/>
            <person name="Heiman D."/>
            <person name="Howarth C."/>
            <person name="Larson L."/>
            <person name="Lui A."/>
            <person name="MacDonald P.J.P."/>
            <person name="Mehta T."/>
            <person name="Montmayeur A."/>
            <person name="Murphy C."/>
            <person name="Neiman D."/>
            <person name="Pearson M."/>
            <person name="Priest M."/>
            <person name="Roberts A."/>
            <person name="Saif S."/>
            <person name="Shea T."/>
            <person name="Shenoy N."/>
            <person name="Sisk P."/>
            <person name="Stolte C."/>
            <person name="Sykes S."/>
            <person name="Yandava C."/>
            <person name="Wortman J."/>
            <person name="Nusbaum C."/>
            <person name="Birren B."/>
        </authorList>
    </citation>
    <scope>NUCLEOTIDE SEQUENCE</scope>
    <source>
        <strain evidence="1">ATCC 64411</strain>
    </source>
</reference>
<dbReference type="AlphaFoldDB" id="A0A0C4DR41"/>
<name>A0A0C4DR41_MAGP6</name>
<evidence type="ECO:0000313" key="3">
    <source>
        <dbReference type="Proteomes" id="UP000011715"/>
    </source>
</evidence>
<evidence type="ECO:0000313" key="1">
    <source>
        <dbReference type="EMBL" id="KLU83278.1"/>
    </source>
</evidence>
<keyword evidence="3" id="KW-1185">Reference proteome</keyword>